<comment type="caution">
    <text evidence="2">The sequence shown here is derived from an EMBL/GenBank/DDBJ whole genome shotgun (WGS) entry which is preliminary data.</text>
</comment>
<reference evidence="2 3" key="1">
    <citation type="submission" date="2021-06" db="EMBL/GenBank/DDBJ databases">
        <title>Caerostris extrusa draft genome.</title>
        <authorList>
            <person name="Kono N."/>
            <person name="Arakawa K."/>
        </authorList>
    </citation>
    <scope>NUCLEOTIDE SEQUENCE [LARGE SCALE GENOMIC DNA]</scope>
</reference>
<dbReference type="Proteomes" id="UP001054945">
    <property type="component" value="Unassembled WGS sequence"/>
</dbReference>
<dbReference type="EMBL" id="BPLR01005104">
    <property type="protein sequence ID" value="GIX99840.1"/>
    <property type="molecule type" value="Genomic_DNA"/>
</dbReference>
<dbReference type="AlphaFoldDB" id="A0AAV4PU21"/>
<name>A0AAV4PU21_CAEEX</name>
<feature type="region of interest" description="Disordered" evidence="1">
    <location>
        <begin position="1"/>
        <end position="31"/>
    </location>
</feature>
<feature type="compositionally biased region" description="Pro residues" evidence="1">
    <location>
        <begin position="178"/>
        <end position="189"/>
    </location>
</feature>
<feature type="compositionally biased region" description="Polar residues" evidence="1">
    <location>
        <begin position="144"/>
        <end position="170"/>
    </location>
</feature>
<evidence type="ECO:0000256" key="1">
    <source>
        <dbReference type="SAM" id="MobiDB-lite"/>
    </source>
</evidence>
<evidence type="ECO:0000313" key="2">
    <source>
        <dbReference type="EMBL" id="GIX99840.1"/>
    </source>
</evidence>
<evidence type="ECO:0000313" key="3">
    <source>
        <dbReference type="Proteomes" id="UP001054945"/>
    </source>
</evidence>
<proteinExistence type="predicted"/>
<feature type="compositionally biased region" description="Basic and acidic residues" evidence="1">
    <location>
        <begin position="119"/>
        <end position="129"/>
    </location>
</feature>
<keyword evidence="3" id="KW-1185">Reference proteome</keyword>
<feature type="compositionally biased region" description="Low complexity" evidence="1">
    <location>
        <begin position="16"/>
        <end position="28"/>
    </location>
</feature>
<gene>
    <name evidence="2" type="ORF">CEXT_9191</name>
</gene>
<protein>
    <submittedName>
        <fullName evidence="2">Uncharacterized protein</fullName>
    </submittedName>
</protein>
<sequence length="358" mass="40123">MKQNGEIGGNDVNMTESSPLSSENSLPETTSDLLSLKPIRPASSSSYIVTDDFIFENKQIMDHINNMRHQLKIIKAVTERREQTSNNIAQPATAAKNAGTKPKQPTKRKSSPDTQLDNSRARRSTDKEGFSAPPRHFISRGTHYMSTPPDSNLDSTTNSFSSLTNMTNSEMADDADPPEQPPRRQGPPPFIKCTKDWGSILPQLKTISPTLSSVVSRGNFLKITVASEVEHVRMKNKLVHLGLEFKCFNLKQDRPVKVMIRITSLYQHRGYQFLHYHTSDSKFLQLINSLRDSAIYMQSFKQFYYADIIAGRTNHQAPPIIRPQAPPTTGAKNALLSEFALDHHQARLLGREFDSTGG</sequence>
<organism evidence="2 3">
    <name type="scientific">Caerostris extrusa</name>
    <name type="common">Bark spider</name>
    <name type="synonym">Caerostris bankana</name>
    <dbReference type="NCBI Taxonomy" id="172846"/>
    <lineage>
        <taxon>Eukaryota</taxon>
        <taxon>Metazoa</taxon>
        <taxon>Ecdysozoa</taxon>
        <taxon>Arthropoda</taxon>
        <taxon>Chelicerata</taxon>
        <taxon>Arachnida</taxon>
        <taxon>Araneae</taxon>
        <taxon>Araneomorphae</taxon>
        <taxon>Entelegynae</taxon>
        <taxon>Araneoidea</taxon>
        <taxon>Araneidae</taxon>
        <taxon>Caerostris</taxon>
    </lineage>
</organism>
<accession>A0AAV4PU21</accession>
<feature type="region of interest" description="Disordered" evidence="1">
    <location>
        <begin position="82"/>
        <end position="189"/>
    </location>
</feature>